<evidence type="ECO:0000313" key="11">
    <source>
        <dbReference type="Proteomes" id="UP000215137"/>
    </source>
</evidence>
<dbReference type="InterPro" id="IPR057336">
    <property type="entry name" value="GerAC_N"/>
</dbReference>
<dbReference type="Pfam" id="PF25198">
    <property type="entry name" value="Spore_GerAC_N"/>
    <property type="match status" value="1"/>
</dbReference>
<keyword evidence="3" id="KW-0309">Germination</keyword>
<evidence type="ECO:0000256" key="5">
    <source>
        <dbReference type="ARBA" id="ARBA00023136"/>
    </source>
</evidence>
<organism evidence="10 11">
    <name type="scientific">Cytobacillus kochii</name>
    <dbReference type="NCBI Taxonomy" id="859143"/>
    <lineage>
        <taxon>Bacteria</taxon>
        <taxon>Bacillati</taxon>
        <taxon>Bacillota</taxon>
        <taxon>Bacilli</taxon>
        <taxon>Bacillales</taxon>
        <taxon>Bacillaceae</taxon>
        <taxon>Cytobacillus</taxon>
    </lineage>
</organism>
<dbReference type="PROSITE" id="PS51257">
    <property type="entry name" value="PROKAR_LIPOPROTEIN"/>
    <property type="match status" value="1"/>
</dbReference>
<dbReference type="GO" id="GO:0009847">
    <property type="term" value="P:spore germination"/>
    <property type="evidence" value="ECO:0007669"/>
    <property type="project" value="InterPro"/>
</dbReference>
<dbReference type="EMBL" id="CP022984">
    <property type="protein sequence ID" value="ASV70250.1"/>
    <property type="molecule type" value="Genomic_DNA"/>
</dbReference>
<feature type="domain" description="Spore germination GerAC-like C-terminal" evidence="8">
    <location>
        <begin position="208"/>
        <end position="377"/>
    </location>
</feature>
<name>A0A248TQ24_9BACI</name>
<accession>A0A248TQ24</accession>
<comment type="similarity">
    <text evidence="2">Belongs to the GerABKC lipoprotein family.</text>
</comment>
<dbReference type="Proteomes" id="UP000215137">
    <property type="component" value="Plasmid pBkBDGP4A"/>
</dbReference>
<evidence type="ECO:0000256" key="3">
    <source>
        <dbReference type="ARBA" id="ARBA00022544"/>
    </source>
</evidence>
<keyword evidence="7" id="KW-0449">Lipoprotein</keyword>
<dbReference type="NCBIfam" id="TIGR02887">
    <property type="entry name" value="spore_ger_x_C"/>
    <property type="match status" value="1"/>
</dbReference>
<keyword evidence="6" id="KW-0564">Palmitate</keyword>
<evidence type="ECO:0000259" key="8">
    <source>
        <dbReference type="Pfam" id="PF05504"/>
    </source>
</evidence>
<dbReference type="KEGG" id="bko:CKF48_23525"/>
<dbReference type="PANTHER" id="PTHR35789:SF1">
    <property type="entry name" value="SPORE GERMINATION PROTEIN B3"/>
    <property type="match status" value="1"/>
</dbReference>
<dbReference type="PANTHER" id="PTHR35789">
    <property type="entry name" value="SPORE GERMINATION PROTEIN B3"/>
    <property type="match status" value="1"/>
</dbReference>
<evidence type="ECO:0000256" key="4">
    <source>
        <dbReference type="ARBA" id="ARBA00022729"/>
    </source>
</evidence>
<keyword evidence="5" id="KW-0472">Membrane</keyword>
<gene>
    <name evidence="10" type="ORF">CKF48_23525</name>
</gene>
<evidence type="ECO:0000256" key="7">
    <source>
        <dbReference type="ARBA" id="ARBA00023288"/>
    </source>
</evidence>
<keyword evidence="4" id="KW-0732">Signal</keyword>
<sequence>MMVRILTIIPLLFLLTGCWSSQELDKSALVHGIGLDKSDGQLRISVEIIKPTGPSEQGGGEGGGGNGQNILLERDADSLIQGAREFIKDAKRRLYFEHTRLWVIGEELAKDNFIDYLDESRRDQMFRLNSYLFITEEKPIDILGTSTLYEDLSSAEIVSALEQTQYIAEFTSVKMYEFYKLIEGPIPNAYLPIIRTKKEKGKAITSIDGTAVINTYKMVGKLNTDETVGLNVLLNKVKGGSKTVSRSKTVSLNDKEKISVEIKKLETEINPTLDGNQLEAYLKIEIEGTLADNTTNRNINDQWISKVEEEVSNQTEKSVRLTLNKLQKVIKTDISGIGLETYRKYPKQWKNVQSEWNEIFSNADIMIDVHTNITHQGLINKSVEKNHKKPYNNPYKR</sequence>
<evidence type="ECO:0000256" key="6">
    <source>
        <dbReference type="ARBA" id="ARBA00023139"/>
    </source>
</evidence>
<comment type="subcellular location">
    <subcellularLocation>
        <location evidence="1">Membrane</location>
        <topology evidence="1">Lipid-anchor</topology>
    </subcellularLocation>
</comment>
<evidence type="ECO:0000256" key="2">
    <source>
        <dbReference type="ARBA" id="ARBA00007886"/>
    </source>
</evidence>
<protein>
    <submittedName>
        <fullName evidence="10">Uncharacterized protein</fullName>
    </submittedName>
</protein>
<keyword evidence="11" id="KW-1185">Reference proteome</keyword>
<dbReference type="InterPro" id="IPR046953">
    <property type="entry name" value="Spore_GerAC-like_C"/>
</dbReference>
<evidence type="ECO:0000313" key="10">
    <source>
        <dbReference type="EMBL" id="ASV70250.1"/>
    </source>
</evidence>
<evidence type="ECO:0000259" key="9">
    <source>
        <dbReference type="Pfam" id="PF25198"/>
    </source>
</evidence>
<dbReference type="Pfam" id="PF05504">
    <property type="entry name" value="Spore_GerAC"/>
    <property type="match status" value="1"/>
</dbReference>
<geneLocation type="plasmid" evidence="11">
    <name>pbkbdgp4a</name>
</geneLocation>
<dbReference type="AlphaFoldDB" id="A0A248TQ24"/>
<dbReference type="Gene3D" id="3.30.300.210">
    <property type="entry name" value="Nutrient germinant receptor protein C, domain 3"/>
    <property type="match status" value="1"/>
</dbReference>
<dbReference type="GO" id="GO:0016020">
    <property type="term" value="C:membrane"/>
    <property type="evidence" value="ECO:0007669"/>
    <property type="project" value="UniProtKB-SubCell"/>
</dbReference>
<reference evidence="10 11" key="1">
    <citation type="submission" date="2017-08" db="EMBL/GenBank/DDBJ databases">
        <title>Complete Genome Sequence of Bacillus kochii Oregon-R-modENCODE STRAIN BDGP4, isolated from Drosophila melanogaster gut.</title>
        <authorList>
            <person name="Wan K.H."/>
            <person name="Yu C."/>
            <person name="Park S."/>
            <person name="Hammonds A.S."/>
            <person name="Booth B.W."/>
            <person name="Celniker S.E."/>
        </authorList>
    </citation>
    <scope>NUCLEOTIDE SEQUENCE [LARGE SCALE GENOMIC DNA]</scope>
    <source>
        <strain evidence="10 11">BDGP4</strain>
        <plasmid evidence="11">pbkbdgp4a</plasmid>
    </source>
</reference>
<evidence type="ECO:0000256" key="1">
    <source>
        <dbReference type="ARBA" id="ARBA00004635"/>
    </source>
</evidence>
<dbReference type="InterPro" id="IPR008844">
    <property type="entry name" value="Spore_GerAC-like"/>
</dbReference>
<dbReference type="InterPro" id="IPR038501">
    <property type="entry name" value="Spore_GerAC_C_sf"/>
</dbReference>
<keyword evidence="10" id="KW-0614">Plasmid</keyword>
<proteinExistence type="inferred from homology"/>
<feature type="domain" description="Spore germination protein N-terminal" evidence="9">
    <location>
        <begin position="21"/>
        <end position="195"/>
    </location>
</feature>